<organism evidence="1 3">
    <name type="scientific">Halopseudomonas pelagia</name>
    <dbReference type="NCBI Taxonomy" id="553151"/>
    <lineage>
        <taxon>Bacteria</taxon>
        <taxon>Pseudomonadati</taxon>
        <taxon>Pseudomonadota</taxon>
        <taxon>Gammaproteobacteria</taxon>
        <taxon>Pseudomonadales</taxon>
        <taxon>Pseudomonadaceae</taxon>
        <taxon>Halopseudomonas</taxon>
    </lineage>
</organism>
<reference evidence="2 4" key="2">
    <citation type="submission" date="2018-10" db="EMBL/GenBank/DDBJ databases">
        <title>Complete genome sequence of Pseudomonas pelagia strain Kongs-67.</title>
        <authorList>
            <person name="Sinha R.K."/>
            <person name="Krishnan K."/>
        </authorList>
    </citation>
    <scope>NUCLEOTIDE SEQUENCE [LARGE SCALE GENOMIC DNA]</scope>
    <source>
        <strain evidence="2 4">Kongs-67</strain>
    </source>
</reference>
<dbReference type="EMBL" id="CP033116">
    <property type="protein sequence ID" value="QFY58439.1"/>
    <property type="molecule type" value="Genomic_DNA"/>
</dbReference>
<evidence type="ECO:0000313" key="2">
    <source>
        <dbReference type="EMBL" id="QFY58439.1"/>
    </source>
</evidence>
<dbReference type="RefSeq" id="WP_096346836.1">
    <property type="nucleotide sequence ID" value="NZ_CP033116.1"/>
</dbReference>
<evidence type="ECO:0000313" key="3">
    <source>
        <dbReference type="Proteomes" id="UP000243750"/>
    </source>
</evidence>
<reference evidence="1 3" key="1">
    <citation type="submission" date="2017-09" db="EMBL/GenBank/DDBJ databases">
        <title>Bacterial and phytoplankton interrelationship in Kongsfjorden, an Arctic fjord.</title>
        <authorList>
            <person name="Sinha R."/>
            <person name="Krishnan K."/>
        </authorList>
    </citation>
    <scope>NUCLEOTIDE SEQUENCE [LARGE SCALE GENOMIC DNA]</scope>
    <source>
        <strain evidence="1 3">58</strain>
    </source>
</reference>
<dbReference type="AlphaFoldDB" id="A0AA91Z5S2"/>
<dbReference type="Proteomes" id="UP000344571">
    <property type="component" value="Chromosome"/>
</dbReference>
<name>A0AA91Z5S2_9GAMM</name>
<protein>
    <submittedName>
        <fullName evidence="1">Uncharacterized protein</fullName>
    </submittedName>
</protein>
<sequence>MWIQAPLWALISDDHVEKENLAVVICKVRPHLAKHFKSLDPWLSSPSTIDSLWKQGDLGAFEALVALIRHAESTANLAQYVEASWAALHVASLLSVSTPLETVRDEFLQVLWDRFFQVLQEVPSPMRADFDRQAEAIRLKETLEIAKESGTISGRWKERARLAWWLAKQIYQVDSDSAPVEPNDLLARYVQKGVAETVSRPCTTNYINRARLRAFASSLSLADDRDLTDIFENEGKRISARARHLSSCGVVLEDH</sequence>
<evidence type="ECO:0000313" key="4">
    <source>
        <dbReference type="Proteomes" id="UP000344571"/>
    </source>
</evidence>
<accession>A0AA91Z5S2</accession>
<dbReference type="EMBL" id="NWMT01000142">
    <property type="protein sequence ID" value="PCC99061.1"/>
    <property type="molecule type" value="Genomic_DNA"/>
</dbReference>
<evidence type="ECO:0000313" key="1">
    <source>
        <dbReference type="EMBL" id="PCC99061.1"/>
    </source>
</evidence>
<gene>
    <name evidence="1" type="ORF">CO192_12060</name>
    <name evidence="2" type="ORF">EAO82_20005</name>
</gene>
<keyword evidence="4" id="KW-1185">Reference proteome</keyword>
<dbReference type="Proteomes" id="UP000243750">
    <property type="component" value="Unassembled WGS sequence"/>
</dbReference>
<proteinExistence type="predicted"/>